<evidence type="ECO:0000313" key="4">
    <source>
        <dbReference type="Proteomes" id="UP000270291"/>
    </source>
</evidence>
<name>A0A428KD44_9BACT</name>
<sequence length="118" mass="12441">MKKVRNMKRPFAVAILSLTLFQFSAQSAVAVGTYSNARTYVSANEQQMQAAIGWAAIAAGVAVVGAAVGAVVGAYEVGTIVGHAAHDLFGKQTEVSYDFERANYAASDFSEFDRTAAN</sequence>
<proteinExistence type="predicted"/>
<dbReference type="AlphaFoldDB" id="A0A428KD44"/>
<comment type="caution">
    <text evidence="3">The sequence shown here is derived from an EMBL/GenBank/DDBJ whole genome shotgun (WGS) entry which is preliminary data.</text>
</comment>
<dbReference type="RefSeq" id="WP_125436495.1">
    <property type="nucleotide sequence ID" value="NZ_RWIU01000002.1"/>
</dbReference>
<protein>
    <submittedName>
        <fullName evidence="3">Uncharacterized protein</fullName>
    </submittedName>
</protein>
<keyword evidence="1" id="KW-0472">Membrane</keyword>
<feature type="chain" id="PRO_5019043664" evidence="2">
    <location>
        <begin position="31"/>
        <end position="118"/>
    </location>
</feature>
<accession>A0A428KD44</accession>
<gene>
    <name evidence="3" type="ORF">EI293_07305</name>
</gene>
<feature type="signal peptide" evidence="2">
    <location>
        <begin position="1"/>
        <end position="30"/>
    </location>
</feature>
<evidence type="ECO:0000256" key="1">
    <source>
        <dbReference type="SAM" id="Phobius"/>
    </source>
</evidence>
<keyword evidence="1" id="KW-0812">Transmembrane</keyword>
<keyword evidence="1" id="KW-1133">Transmembrane helix</keyword>
<dbReference type="OrthoDB" id="885081at2"/>
<organism evidence="3 4">
    <name type="scientific">Hymenobacter perfusus</name>
    <dbReference type="NCBI Taxonomy" id="1236770"/>
    <lineage>
        <taxon>Bacteria</taxon>
        <taxon>Pseudomonadati</taxon>
        <taxon>Bacteroidota</taxon>
        <taxon>Cytophagia</taxon>
        <taxon>Cytophagales</taxon>
        <taxon>Hymenobacteraceae</taxon>
        <taxon>Hymenobacter</taxon>
    </lineage>
</organism>
<keyword evidence="4" id="KW-1185">Reference proteome</keyword>
<keyword evidence="2" id="KW-0732">Signal</keyword>
<dbReference type="EMBL" id="RWIU01000002">
    <property type="protein sequence ID" value="RSK44334.1"/>
    <property type="molecule type" value="Genomic_DNA"/>
</dbReference>
<dbReference type="Proteomes" id="UP000270291">
    <property type="component" value="Unassembled WGS sequence"/>
</dbReference>
<evidence type="ECO:0000256" key="2">
    <source>
        <dbReference type="SAM" id="SignalP"/>
    </source>
</evidence>
<evidence type="ECO:0000313" key="3">
    <source>
        <dbReference type="EMBL" id="RSK44334.1"/>
    </source>
</evidence>
<reference evidence="3 4" key="1">
    <citation type="submission" date="2018-12" db="EMBL/GenBank/DDBJ databases">
        <authorList>
            <person name="Feng G."/>
            <person name="Zhu H."/>
        </authorList>
    </citation>
    <scope>NUCLEOTIDE SEQUENCE [LARGE SCALE GENOMIC DNA]</scope>
    <source>
        <strain evidence="3 4">LMG 26000</strain>
    </source>
</reference>
<feature type="transmembrane region" description="Helical" evidence="1">
    <location>
        <begin position="51"/>
        <end position="75"/>
    </location>
</feature>